<keyword evidence="2" id="KW-1185">Reference proteome</keyword>
<evidence type="ECO:0000313" key="2">
    <source>
        <dbReference type="Proteomes" id="UP001233999"/>
    </source>
</evidence>
<protein>
    <submittedName>
        <fullName evidence="1">Uncharacterized protein</fullName>
    </submittedName>
</protein>
<feature type="non-terminal residue" evidence="1">
    <location>
        <position position="66"/>
    </location>
</feature>
<sequence length="66" mass="7563">IMFLVLFYGAMACAKRTKDLDLTYYQENMKTLIKFLKARKVPKHISKVSFQSSSSKLPSSVDCKNL</sequence>
<name>A0AAD8ERL6_DIPPU</name>
<dbReference type="EMBL" id="JASPKZ010000467">
    <property type="protein sequence ID" value="KAJ9599831.1"/>
    <property type="molecule type" value="Genomic_DNA"/>
</dbReference>
<feature type="non-terminal residue" evidence="1">
    <location>
        <position position="1"/>
    </location>
</feature>
<dbReference type="AlphaFoldDB" id="A0AAD8ERL6"/>
<reference evidence="1" key="1">
    <citation type="journal article" date="2023" name="IScience">
        <title>Live-bearing cockroach genome reveals convergent evolutionary mechanisms linked to viviparity in insects and beyond.</title>
        <authorList>
            <person name="Fouks B."/>
            <person name="Harrison M.C."/>
            <person name="Mikhailova A.A."/>
            <person name="Marchal E."/>
            <person name="English S."/>
            <person name="Carruthers M."/>
            <person name="Jennings E.C."/>
            <person name="Chiamaka E.L."/>
            <person name="Frigard R.A."/>
            <person name="Pippel M."/>
            <person name="Attardo G.M."/>
            <person name="Benoit J.B."/>
            <person name="Bornberg-Bauer E."/>
            <person name="Tobe S.S."/>
        </authorList>
    </citation>
    <scope>NUCLEOTIDE SEQUENCE</scope>
    <source>
        <strain evidence="1">Stay&amp;Tobe</strain>
    </source>
</reference>
<reference evidence="1" key="2">
    <citation type="submission" date="2023-05" db="EMBL/GenBank/DDBJ databases">
        <authorList>
            <person name="Fouks B."/>
        </authorList>
    </citation>
    <scope>NUCLEOTIDE SEQUENCE</scope>
    <source>
        <strain evidence="1">Stay&amp;Tobe</strain>
        <tissue evidence="1">Testes</tissue>
    </source>
</reference>
<organism evidence="1 2">
    <name type="scientific">Diploptera punctata</name>
    <name type="common">Pacific beetle cockroach</name>
    <dbReference type="NCBI Taxonomy" id="6984"/>
    <lineage>
        <taxon>Eukaryota</taxon>
        <taxon>Metazoa</taxon>
        <taxon>Ecdysozoa</taxon>
        <taxon>Arthropoda</taxon>
        <taxon>Hexapoda</taxon>
        <taxon>Insecta</taxon>
        <taxon>Pterygota</taxon>
        <taxon>Neoptera</taxon>
        <taxon>Polyneoptera</taxon>
        <taxon>Dictyoptera</taxon>
        <taxon>Blattodea</taxon>
        <taxon>Blaberoidea</taxon>
        <taxon>Blaberidae</taxon>
        <taxon>Diplopterinae</taxon>
        <taxon>Diploptera</taxon>
    </lineage>
</organism>
<gene>
    <name evidence="1" type="ORF">L9F63_009871</name>
</gene>
<proteinExistence type="predicted"/>
<comment type="caution">
    <text evidence="1">The sequence shown here is derived from an EMBL/GenBank/DDBJ whole genome shotgun (WGS) entry which is preliminary data.</text>
</comment>
<dbReference type="Proteomes" id="UP001233999">
    <property type="component" value="Unassembled WGS sequence"/>
</dbReference>
<evidence type="ECO:0000313" key="1">
    <source>
        <dbReference type="EMBL" id="KAJ9599831.1"/>
    </source>
</evidence>
<accession>A0AAD8ERL6</accession>